<organism evidence="1 2">
    <name type="scientific">Glycomyces rhizosphaerae</name>
    <dbReference type="NCBI Taxonomy" id="2054422"/>
    <lineage>
        <taxon>Bacteria</taxon>
        <taxon>Bacillati</taxon>
        <taxon>Actinomycetota</taxon>
        <taxon>Actinomycetes</taxon>
        <taxon>Glycomycetales</taxon>
        <taxon>Glycomycetaceae</taxon>
        <taxon>Glycomyces</taxon>
    </lineage>
</organism>
<proteinExistence type="predicted"/>
<evidence type="ECO:0000313" key="2">
    <source>
        <dbReference type="Proteomes" id="UP001595712"/>
    </source>
</evidence>
<comment type="caution">
    <text evidence="1">The sequence shown here is derived from an EMBL/GenBank/DDBJ whole genome shotgun (WGS) entry which is preliminary data.</text>
</comment>
<reference evidence="2" key="1">
    <citation type="journal article" date="2019" name="Int. J. Syst. Evol. Microbiol.">
        <title>The Global Catalogue of Microorganisms (GCM) 10K type strain sequencing project: providing services to taxonomists for standard genome sequencing and annotation.</title>
        <authorList>
            <consortium name="The Broad Institute Genomics Platform"/>
            <consortium name="The Broad Institute Genome Sequencing Center for Infectious Disease"/>
            <person name="Wu L."/>
            <person name="Ma J."/>
        </authorList>
    </citation>
    <scope>NUCLEOTIDE SEQUENCE [LARGE SCALE GENOMIC DNA]</scope>
    <source>
        <strain evidence="2">CGMCC 4.7396</strain>
    </source>
</reference>
<gene>
    <name evidence="1" type="ORF">ACFO8M_01985</name>
</gene>
<accession>A0ABV7PRU1</accession>
<dbReference type="EMBL" id="JBHRWO010000004">
    <property type="protein sequence ID" value="MFC3491256.1"/>
    <property type="molecule type" value="Genomic_DNA"/>
</dbReference>
<keyword evidence="2" id="KW-1185">Reference proteome</keyword>
<sequence>MSSLEIGQRVEGFKALTYADSESGATDFAPDSYVLILPDTSSIAVTSATDWTLEIEPGTWPSLPSWAWPPESWRYEEVDSPLGTPGFDVIRGLADLRNEVGEVVGVEISFDRGTVRLKAGDSVAYSLKRV</sequence>
<protein>
    <submittedName>
        <fullName evidence="1">Uncharacterized protein</fullName>
    </submittedName>
</protein>
<evidence type="ECO:0000313" key="1">
    <source>
        <dbReference type="EMBL" id="MFC3491256.1"/>
    </source>
</evidence>
<dbReference type="RefSeq" id="WP_387969777.1">
    <property type="nucleotide sequence ID" value="NZ_JBHRWO010000004.1"/>
</dbReference>
<name>A0ABV7PRU1_9ACTN</name>
<dbReference type="Proteomes" id="UP001595712">
    <property type="component" value="Unassembled WGS sequence"/>
</dbReference>